<name>A0A9P5MUA9_9AGAM</name>
<evidence type="ECO:0000256" key="1">
    <source>
        <dbReference type="SAM" id="MobiDB-lite"/>
    </source>
</evidence>
<feature type="compositionally biased region" description="Polar residues" evidence="1">
    <location>
        <begin position="725"/>
        <end position="735"/>
    </location>
</feature>
<feature type="region of interest" description="Disordered" evidence="1">
    <location>
        <begin position="169"/>
        <end position="210"/>
    </location>
</feature>
<proteinExistence type="predicted"/>
<dbReference type="InterPro" id="IPR026705">
    <property type="entry name" value="Hid-1/Ecm30"/>
</dbReference>
<reference evidence="2" key="1">
    <citation type="submission" date="2019-10" db="EMBL/GenBank/DDBJ databases">
        <authorList>
            <consortium name="DOE Joint Genome Institute"/>
            <person name="Kuo A."/>
            <person name="Miyauchi S."/>
            <person name="Kiss E."/>
            <person name="Drula E."/>
            <person name="Kohler A."/>
            <person name="Sanchez-Garcia M."/>
            <person name="Andreopoulos B."/>
            <person name="Barry K.W."/>
            <person name="Bonito G."/>
            <person name="Buee M."/>
            <person name="Carver A."/>
            <person name="Chen C."/>
            <person name="Cichocki N."/>
            <person name="Clum A."/>
            <person name="Culley D."/>
            <person name="Crous P.W."/>
            <person name="Fauchery L."/>
            <person name="Girlanda M."/>
            <person name="Hayes R."/>
            <person name="Keri Z."/>
            <person name="LaButti K."/>
            <person name="Lipzen A."/>
            <person name="Lombard V."/>
            <person name="Magnuson J."/>
            <person name="Maillard F."/>
            <person name="Morin E."/>
            <person name="Murat C."/>
            <person name="Nolan M."/>
            <person name="Ohm R."/>
            <person name="Pangilinan J."/>
            <person name="Pereira M."/>
            <person name="Perotto S."/>
            <person name="Peter M."/>
            <person name="Riley R."/>
            <person name="Sitrit Y."/>
            <person name="Stielow B."/>
            <person name="Szollosi G."/>
            <person name="Zifcakova L."/>
            <person name="Stursova M."/>
            <person name="Spatafora J.W."/>
            <person name="Tedersoo L."/>
            <person name="Vaario L.-M."/>
            <person name="Yamada A."/>
            <person name="Yan M."/>
            <person name="Wang P."/>
            <person name="Xu J."/>
            <person name="Bruns T."/>
            <person name="Baldrian P."/>
            <person name="Vilgalys R."/>
            <person name="Henrissat B."/>
            <person name="Grigoriev I.V."/>
            <person name="Hibbett D."/>
            <person name="Nagy L.G."/>
            <person name="Martin F.M."/>
        </authorList>
    </citation>
    <scope>NUCLEOTIDE SEQUENCE</scope>
    <source>
        <strain evidence="2">Prilba</strain>
    </source>
</reference>
<organism evidence="2 3">
    <name type="scientific">Russula ochroleuca</name>
    <dbReference type="NCBI Taxonomy" id="152965"/>
    <lineage>
        <taxon>Eukaryota</taxon>
        <taxon>Fungi</taxon>
        <taxon>Dikarya</taxon>
        <taxon>Basidiomycota</taxon>
        <taxon>Agaricomycotina</taxon>
        <taxon>Agaricomycetes</taxon>
        <taxon>Russulales</taxon>
        <taxon>Russulaceae</taxon>
        <taxon>Russula</taxon>
    </lineage>
</organism>
<dbReference type="GO" id="GO:0000138">
    <property type="term" value="C:Golgi trans cisterna"/>
    <property type="evidence" value="ECO:0007669"/>
    <property type="project" value="TreeGrafter"/>
</dbReference>
<feature type="region of interest" description="Disordered" evidence="1">
    <location>
        <begin position="654"/>
        <end position="681"/>
    </location>
</feature>
<dbReference type="PANTHER" id="PTHR21575:SF12">
    <property type="entry name" value="PROTEIN HID1"/>
    <property type="match status" value="1"/>
</dbReference>
<feature type="compositionally biased region" description="Basic and acidic residues" evidence="1">
    <location>
        <begin position="712"/>
        <end position="723"/>
    </location>
</feature>
<dbReference type="Pfam" id="PF12722">
    <property type="entry name" value="Hid1"/>
    <property type="match status" value="1"/>
</dbReference>
<dbReference type="OrthoDB" id="432953at2759"/>
<feature type="compositionally biased region" description="Low complexity" evidence="1">
    <location>
        <begin position="195"/>
        <end position="210"/>
    </location>
</feature>
<dbReference type="GO" id="GO:0005797">
    <property type="term" value="C:Golgi medial cisterna"/>
    <property type="evidence" value="ECO:0007669"/>
    <property type="project" value="TreeGrafter"/>
</dbReference>
<feature type="region of interest" description="Disordered" evidence="1">
    <location>
        <begin position="712"/>
        <end position="735"/>
    </location>
</feature>
<feature type="compositionally biased region" description="Basic and acidic residues" evidence="1">
    <location>
        <begin position="749"/>
        <end position="761"/>
    </location>
</feature>
<dbReference type="GO" id="GO:0016020">
    <property type="term" value="C:membrane"/>
    <property type="evidence" value="ECO:0007669"/>
    <property type="project" value="TreeGrafter"/>
</dbReference>
<dbReference type="EMBL" id="WHVB01000010">
    <property type="protein sequence ID" value="KAF8478951.1"/>
    <property type="molecule type" value="Genomic_DNA"/>
</dbReference>
<dbReference type="Proteomes" id="UP000759537">
    <property type="component" value="Unassembled WGS sequence"/>
</dbReference>
<accession>A0A9P5MUA9</accession>
<feature type="compositionally biased region" description="Basic and acidic residues" evidence="1">
    <location>
        <begin position="662"/>
        <end position="681"/>
    </location>
</feature>
<feature type="region of interest" description="Disordered" evidence="1">
    <location>
        <begin position="747"/>
        <end position="769"/>
    </location>
</feature>
<dbReference type="PANTHER" id="PTHR21575">
    <property type="entry name" value="PROTEIN HID1"/>
    <property type="match status" value="1"/>
</dbReference>
<evidence type="ECO:0000313" key="3">
    <source>
        <dbReference type="Proteomes" id="UP000759537"/>
    </source>
</evidence>
<sequence length="927" mass="103434">MSVLSKLPQKLSSPFALLGDEAKLAFRSQPSGISKLASTRHIAENDTYWDQYTVLFDSASDVFSLISPQDIRRALVEAPENIVTLIRVITSRLFNLVSDHTFPSAPTKYVTSFATSLMNGGATERNTTKEVLNCLRVLQRVLPVIFELESEPSVFEREVLWKRDVVEGQDHHEQTEQTPQFVIEDEDDDNDHDGASAASPSPQPTSKPTTTLPSIAERLLSCLVDLLFCCGFTLPAKLQVDHYKINYVIWEKGVGSTADVGPTQAYDTNKTEVLRLLLVLLSRQIYTPPSSLLTAPSLYTLHFVQKSQRRDVLTILCSLLNTAMNASQSSSTTVIGGVAGRLPYNHLVFKGEDSRANLVSVCFQVLCVVLDFQSGGARDVPTGDPQANAPALKTNAFRHFLAKVHRTGDFAFIVDGVLGIIEEQMAYINNMLPGSRRSVPYFVDTIILFWKMIELNKKFRSYLLEQEKSMDILAYLLCQFLEVKDKPEQHGFCRALSYIVQTLSAEHAFGLRLTFPIKSAHIPAKWNVNGATADFMINAVYHIIATTSGSMNAMYPALIIALSNFAPYFKSLNVNSATRLLQLFSSFANPKFLLADEGHPRLLFFMLEIFNSVIAYHPSDNPNLIYALLRAHRTFEDLGTFTLARGLRDVRRIEEQTNAPDTKGKSRAAEEEYDQPHQEKQRLLERENALGISSREQSADNLTEVRVIPRDHHQQEPAGHAEEIPSTQPLMSPSIDQAMFSGLPTAVSEKARGKMPERRSTSLDTDSSLDRATATAVGWNGFVPTQEWVTSWQQGLPLDSVMLVISELMPKLQEFQVSHKSNPTGAILDYLGHISLKHILPTPPPLNPRRFIWSESSLVWLSSLIWGEIYVRGMTPLGIWNSTSVRLFYVKHAQIPQRQLTDTVSSVVGGLLGRGATEPSQVSRQRS</sequence>
<gene>
    <name evidence="2" type="ORF">DFH94DRAFT_746669</name>
</gene>
<comment type="caution">
    <text evidence="2">The sequence shown here is derived from an EMBL/GenBank/DDBJ whole genome shotgun (WGS) entry which is preliminary data.</text>
</comment>
<dbReference type="AlphaFoldDB" id="A0A9P5MUA9"/>
<keyword evidence="3" id="KW-1185">Reference proteome</keyword>
<reference evidence="2" key="2">
    <citation type="journal article" date="2020" name="Nat. Commun.">
        <title>Large-scale genome sequencing of mycorrhizal fungi provides insights into the early evolution of symbiotic traits.</title>
        <authorList>
            <person name="Miyauchi S."/>
            <person name="Kiss E."/>
            <person name="Kuo A."/>
            <person name="Drula E."/>
            <person name="Kohler A."/>
            <person name="Sanchez-Garcia M."/>
            <person name="Morin E."/>
            <person name="Andreopoulos B."/>
            <person name="Barry K.W."/>
            <person name="Bonito G."/>
            <person name="Buee M."/>
            <person name="Carver A."/>
            <person name="Chen C."/>
            <person name="Cichocki N."/>
            <person name="Clum A."/>
            <person name="Culley D."/>
            <person name="Crous P.W."/>
            <person name="Fauchery L."/>
            <person name="Girlanda M."/>
            <person name="Hayes R.D."/>
            <person name="Keri Z."/>
            <person name="LaButti K."/>
            <person name="Lipzen A."/>
            <person name="Lombard V."/>
            <person name="Magnuson J."/>
            <person name="Maillard F."/>
            <person name="Murat C."/>
            <person name="Nolan M."/>
            <person name="Ohm R.A."/>
            <person name="Pangilinan J."/>
            <person name="Pereira M.F."/>
            <person name="Perotto S."/>
            <person name="Peter M."/>
            <person name="Pfister S."/>
            <person name="Riley R."/>
            <person name="Sitrit Y."/>
            <person name="Stielow J.B."/>
            <person name="Szollosi G."/>
            <person name="Zifcakova L."/>
            <person name="Stursova M."/>
            <person name="Spatafora J.W."/>
            <person name="Tedersoo L."/>
            <person name="Vaario L.M."/>
            <person name="Yamada A."/>
            <person name="Yan M."/>
            <person name="Wang P."/>
            <person name="Xu J."/>
            <person name="Bruns T."/>
            <person name="Baldrian P."/>
            <person name="Vilgalys R."/>
            <person name="Dunand C."/>
            <person name="Henrissat B."/>
            <person name="Grigoriev I.V."/>
            <person name="Hibbett D."/>
            <person name="Nagy L.G."/>
            <person name="Martin F.M."/>
        </authorList>
    </citation>
    <scope>NUCLEOTIDE SEQUENCE</scope>
    <source>
        <strain evidence="2">Prilba</strain>
    </source>
</reference>
<protein>
    <submittedName>
        <fullName evidence="2">High-temperature-induced dauer-formation protein-domain-containing protein</fullName>
    </submittedName>
</protein>
<evidence type="ECO:0000313" key="2">
    <source>
        <dbReference type="EMBL" id="KAF8478951.1"/>
    </source>
</evidence>